<protein>
    <submittedName>
        <fullName evidence="1">Uncharacterized protein</fullName>
    </submittedName>
</protein>
<organism evidence="1 2">
    <name type="scientific">Plasmopara halstedii</name>
    <name type="common">Downy mildew of sunflower</name>
    <dbReference type="NCBI Taxonomy" id="4781"/>
    <lineage>
        <taxon>Eukaryota</taxon>
        <taxon>Sar</taxon>
        <taxon>Stramenopiles</taxon>
        <taxon>Oomycota</taxon>
        <taxon>Peronosporomycetes</taxon>
        <taxon>Peronosporales</taxon>
        <taxon>Peronosporaceae</taxon>
        <taxon>Plasmopara</taxon>
    </lineage>
</organism>
<evidence type="ECO:0000313" key="2">
    <source>
        <dbReference type="Proteomes" id="UP000054928"/>
    </source>
</evidence>
<sequence length="106" mass="12107">MKQGNRGQPLSARAFSGRCLGCNKIDHKKVDCPSSARSVEVLFMARLNEKLDWLIDSGAPSRMIPERKNFQTYRELKETLVLQLLMVNHSMWLVRVVFTCKALKVA</sequence>
<evidence type="ECO:0000313" key="1">
    <source>
        <dbReference type="EMBL" id="CEG49319.1"/>
    </source>
</evidence>
<dbReference type="Proteomes" id="UP000054928">
    <property type="component" value="Unassembled WGS sequence"/>
</dbReference>
<accession>A0A0P1B565</accession>
<proteinExistence type="predicted"/>
<dbReference type="EMBL" id="CCYD01003042">
    <property type="protein sequence ID" value="CEG49319.1"/>
    <property type="molecule type" value="Genomic_DNA"/>
</dbReference>
<keyword evidence="2" id="KW-1185">Reference proteome</keyword>
<reference evidence="2" key="1">
    <citation type="submission" date="2014-09" db="EMBL/GenBank/DDBJ databases">
        <authorList>
            <person name="Sharma Rahul"/>
            <person name="Thines Marco"/>
        </authorList>
    </citation>
    <scope>NUCLEOTIDE SEQUENCE [LARGE SCALE GENOMIC DNA]</scope>
</reference>
<dbReference type="RefSeq" id="XP_024585688.1">
    <property type="nucleotide sequence ID" value="XM_024720495.1"/>
</dbReference>
<name>A0A0P1B565_PLAHL</name>
<dbReference type="AlphaFoldDB" id="A0A0P1B565"/>
<dbReference type="GeneID" id="36402144"/>